<dbReference type="AlphaFoldDB" id="A0A7G9W9T1"/>
<dbReference type="SUPFAM" id="SSF52540">
    <property type="entry name" value="P-loop containing nucleoside triphosphate hydrolases"/>
    <property type="match status" value="1"/>
</dbReference>
<dbReference type="PROSITE" id="PS00211">
    <property type="entry name" value="ABC_TRANSPORTER_1"/>
    <property type="match status" value="1"/>
</dbReference>
<dbReference type="KEGG" id="acae:HYG86_12045"/>
<keyword evidence="2" id="KW-0813">Transport</keyword>
<evidence type="ECO:0000256" key="4">
    <source>
        <dbReference type="ARBA" id="ARBA00022840"/>
    </source>
</evidence>
<dbReference type="PROSITE" id="PS50893">
    <property type="entry name" value="ABC_TRANSPORTER_2"/>
    <property type="match status" value="1"/>
</dbReference>
<reference evidence="6 7" key="1">
    <citation type="submission" date="2020-07" db="EMBL/GenBank/DDBJ databases">
        <title>Alkalicella. sp. LB2 genome.</title>
        <authorList>
            <person name="Postec A."/>
            <person name="Quemeneur M."/>
        </authorList>
    </citation>
    <scope>NUCLEOTIDE SEQUENCE [LARGE SCALE GENOMIC DNA]</scope>
    <source>
        <strain evidence="6 7">LB2</strain>
    </source>
</reference>
<evidence type="ECO:0000256" key="2">
    <source>
        <dbReference type="ARBA" id="ARBA00022448"/>
    </source>
</evidence>
<dbReference type="PANTHER" id="PTHR43335">
    <property type="entry name" value="ABC TRANSPORTER, ATP-BINDING PROTEIN"/>
    <property type="match status" value="1"/>
</dbReference>
<accession>A0A7G9W9T1</accession>
<dbReference type="InterPro" id="IPR003593">
    <property type="entry name" value="AAA+_ATPase"/>
</dbReference>
<evidence type="ECO:0000256" key="1">
    <source>
        <dbReference type="ARBA" id="ARBA00005417"/>
    </source>
</evidence>
<evidence type="ECO:0000313" key="6">
    <source>
        <dbReference type="EMBL" id="QNO15443.1"/>
    </source>
</evidence>
<name>A0A7G9W9T1_ALKCA</name>
<dbReference type="InterPro" id="IPR003439">
    <property type="entry name" value="ABC_transporter-like_ATP-bd"/>
</dbReference>
<keyword evidence="3" id="KW-0547">Nucleotide-binding</keyword>
<dbReference type="InterPro" id="IPR027417">
    <property type="entry name" value="P-loop_NTPase"/>
</dbReference>
<dbReference type="GO" id="GO:0016887">
    <property type="term" value="F:ATP hydrolysis activity"/>
    <property type="evidence" value="ECO:0007669"/>
    <property type="project" value="InterPro"/>
</dbReference>
<keyword evidence="7" id="KW-1185">Reference proteome</keyword>
<dbReference type="PANTHER" id="PTHR43335:SF8">
    <property type="entry name" value="ABC TRANSPORTER, ATP-BINDING PROTEIN"/>
    <property type="match status" value="1"/>
</dbReference>
<dbReference type="Proteomes" id="UP000516160">
    <property type="component" value="Chromosome"/>
</dbReference>
<dbReference type="InterPro" id="IPR017871">
    <property type="entry name" value="ABC_transporter-like_CS"/>
</dbReference>
<protein>
    <submittedName>
        <fullName evidence="6">ABC transporter ATP-binding protein</fullName>
    </submittedName>
</protein>
<proteinExistence type="inferred from homology"/>
<evidence type="ECO:0000256" key="3">
    <source>
        <dbReference type="ARBA" id="ARBA00022741"/>
    </source>
</evidence>
<feature type="domain" description="ABC transporter" evidence="5">
    <location>
        <begin position="6"/>
        <end position="234"/>
    </location>
</feature>
<evidence type="ECO:0000259" key="5">
    <source>
        <dbReference type="PROSITE" id="PS50893"/>
    </source>
</evidence>
<keyword evidence="4 6" id="KW-0067">ATP-binding</keyword>
<dbReference type="SMART" id="SM00382">
    <property type="entry name" value="AAA"/>
    <property type="match status" value="1"/>
</dbReference>
<dbReference type="Gene3D" id="3.40.50.300">
    <property type="entry name" value="P-loop containing nucleotide triphosphate hydrolases"/>
    <property type="match status" value="1"/>
</dbReference>
<dbReference type="GO" id="GO:0005524">
    <property type="term" value="F:ATP binding"/>
    <property type="evidence" value="ECO:0007669"/>
    <property type="project" value="UniProtKB-KW"/>
</dbReference>
<dbReference type="Pfam" id="PF00005">
    <property type="entry name" value="ABC_tran"/>
    <property type="match status" value="1"/>
</dbReference>
<dbReference type="EMBL" id="CP058559">
    <property type="protein sequence ID" value="QNO15443.1"/>
    <property type="molecule type" value="Genomic_DNA"/>
</dbReference>
<sequence length="307" mass="34687">MKEVVVRTKNLTKRYKNLTAVDNVNLEVSKGEIYGLVGKNGAGKTTLLRMLSGLTIPNSGVIEIFNQTSKAGLNTARMKSGIMIGKPNFFPYFTPKKNLEYYRIQWGIVERKVVDEVLELVGLEDVKDKLFKNLSLGMKQRLGLALAIMGNPDLLILDEPTNGVDPEGILQFREILKKLSRDRNVTIVIASHILAELDQLADTYGIIHNGKLLVQIESKELEKKYKQYLVIKTKDTAKSTVVMEKQLNTTSYEILNDNEIHLYEHVNNPEEVNELLVKNGIQISTITKSSMTIEKYFIEMTGRNKDA</sequence>
<dbReference type="RefSeq" id="WP_213165806.1">
    <property type="nucleotide sequence ID" value="NZ_CP058559.1"/>
</dbReference>
<organism evidence="6 7">
    <name type="scientific">Alkalicella caledoniensis</name>
    <dbReference type="NCBI Taxonomy" id="2731377"/>
    <lineage>
        <taxon>Bacteria</taxon>
        <taxon>Bacillati</taxon>
        <taxon>Bacillota</taxon>
        <taxon>Clostridia</taxon>
        <taxon>Eubacteriales</taxon>
        <taxon>Proteinivoracaceae</taxon>
        <taxon>Alkalicella</taxon>
    </lineage>
</organism>
<comment type="similarity">
    <text evidence="1">Belongs to the ABC transporter superfamily.</text>
</comment>
<gene>
    <name evidence="6" type="ORF">HYG86_12045</name>
</gene>
<evidence type="ECO:0000313" key="7">
    <source>
        <dbReference type="Proteomes" id="UP000516160"/>
    </source>
</evidence>